<reference evidence="2 3" key="1">
    <citation type="journal article" date="2016" name="Stand. Genomic Sci.">
        <title>Complete genome sequence and genomic characterization of Microcystis panniformis FACHB 1757 by third-generation sequencing.</title>
        <authorList>
            <person name="Zhang J.Y."/>
            <person name="Guan R."/>
            <person name="Zhang H.J."/>
            <person name="Li H."/>
            <person name="Xiao P."/>
            <person name="Yu G.L."/>
            <person name="Du L."/>
            <person name="Cao D.M."/>
            <person name="Zhu B.C."/>
            <person name="Li R.H."/>
            <person name="Lu Z.H."/>
        </authorList>
    </citation>
    <scope>NUCLEOTIDE SEQUENCE [LARGE SCALE GENOMIC DNA]</scope>
    <source>
        <strain evidence="2 3">FACHB-1757</strain>
    </source>
</reference>
<dbReference type="Proteomes" id="UP000068167">
    <property type="component" value="Chromosome"/>
</dbReference>
<organism evidence="2 3">
    <name type="scientific">Microcystis panniformis FACHB-1757</name>
    <dbReference type="NCBI Taxonomy" id="1638788"/>
    <lineage>
        <taxon>Bacteria</taxon>
        <taxon>Bacillati</taxon>
        <taxon>Cyanobacteriota</taxon>
        <taxon>Cyanophyceae</taxon>
        <taxon>Oscillatoriophycideae</taxon>
        <taxon>Chroococcales</taxon>
        <taxon>Microcystaceae</taxon>
        <taxon>Microcystis</taxon>
    </lineage>
</organism>
<sequence>MQLTNHLKPVKSPPYQGGLGGSNLKTAPQNSPANSKTYQQ</sequence>
<name>A0A0K1RVF7_9CHRO</name>
<dbReference type="EMBL" id="CP011339">
    <property type="protein sequence ID" value="AKV65748.1"/>
    <property type="molecule type" value="Genomic_DNA"/>
</dbReference>
<keyword evidence="3" id="KW-1185">Reference proteome</keyword>
<proteinExistence type="predicted"/>
<feature type="region of interest" description="Disordered" evidence="1">
    <location>
        <begin position="1"/>
        <end position="40"/>
    </location>
</feature>
<dbReference type="KEGG" id="mpk:VL20_525"/>
<dbReference type="AlphaFoldDB" id="A0A0K1RVF7"/>
<protein>
    <submittedName>
        <fullName evidence="2">Uncharacterized protein</fullName>
    </submittedName>
</protein>
<gene>
    <name evidence="2" type="ORF">VL20_525</name>
</gene>
<evidence type="ECO:0000256" key="1">
    <source>
        <dbReference type="SAM" id="MobiDB-lite"/>
    </source>
</evidence>
<feature type="compositionally biased region" description="Polar residues" evidence="1">
    <location>
        <begin position="23"/>
        <end position="40"/>
    </location>
</feature>
<evidence type="ECO:0000313" key="3">
    <source>
        <dbReference type="Proteomes" id="UP000068167"/>
    </source>
</evidence>
<evidence type="ECO:0000313" key="2">
    <source>
        <dbReference type="EMBL" id="AKV65748.1"/>
    </source>
</evidence>
<accession>A0A0K1RVF7</accession>
<dbReference type="PATRIC" id="fig|1638788.3.peg.530"/>